<dbReference type="RefSeq" id="XP_033462077.1">
    <property type="nucleotide sequence ID" value="XM_033601051.1"/>
</dbReference>
<reference evidence="3" key="2">
    <citation type="submission" date="2020-04" db="EMBL/GenBank/DDBJ databases">
        <authorList>
            <consortium name="NCBI Genome Project"/>
        </authorList>
    </citation>
    <scope>NUCLEOTIDE SEQUENCE</scope>
    <source>
        <strain evidence="3">CBS 342.82</strain>
    </source>
</reference>
<accession>A0A6J3MAJ2</accession>
<feature type="region of interest" description="Disordered" evidence="1">
    <location>
        <begin position="432"/>
        <end position="477"/>
    </location>
</feature>
<feature type="compositionally biased region" description="Basic and acidic residues" evidence="1">
    <location>
        <begin position="82"/>
        <end position="96"/>
    </location>
</feature>
<proteinExistence type="predicted"/>
<dbReference type="GO" id="GO:0005634">
    <property type="term" value="C:nucleus"/>
    <property type="evidence" value="ECO:0007669"/>
    <property type="project" value="TreeGrafter"/>
</dbReference>
<feature type="compositionally biased region" description="Acidic residues" evidence="1">
    <location>
        <begin position="566"/>
        <end position="588"/>
    </location>
</feature>
<dbReference type="GeneID" id="54358851"/>
<gene>
    <name evidence="3" type="ORF">K489DRAFT_314889</name>
</gene>
<dbReference type="Pfam" id="PF07093">
    <property type="entry name" value="SGT1"/>
    <property type="match status" value="1"/>
</dbReference>
<reference evidence="3" key="1">
    <citation type="submission" date="2020-01" db="EMBL/GenBank/DDBJ databases">
        <authorList>
            <consortium name="DOE Joint Genome Institute"/>
            <person name="Haridas S."/>
            <person name="Albert R."/>
            <person name="Binder M."/>
            <person name="Bloem J."/>
            <person name="Labutti K."/>
            <person name="Salamov A."/>
            <person name="Andreopoulos B."/>
            <person name="Baker S.E."/>
            <person name="Barry K."/>
            <person name="Bills G."/>
            <person name="Bluhm B.H."/>
            <person name="Cannon C."/>
            <person name="Castanera R."/>
            <person name="Culley D.E."/>
            <person name="Daum C."/>
            <person name="Ezra D."/>
            <person name="Gonzalez J.B."/>
            <person name="Henrissat B."/>
            <person name="Kuo A."/>
            <person name="Liang C."/>
            <person name="Lipzen A."/>
            <person name="Lutzoni F."/>
            <person name="Magnuson J."/>
            <person name="Mondo S."/>
            <person name="Nolan M."/>
            <person name="Ohm R."/>
            <person name="Pangilinan J."/>
            <person name="Park H.-J."/>
            <person name="Ramirez L."/>
            <person name="Alfaro M."/>
            <person name="Sun H."/>
            <person name="Tritt A."/>
            <person name="Yoshinaga Y."/>
            <person name="Zwiers L.-H."/>
            <person name="Turgeon B.G."/>
            <person name="Goodwin S.B."/>
            <person name="Spatafora J.W."/>
            <person name="Crous P.W."/>
            <person name="Grigoriev I.V."/>
        </authorList>
    </citation>
    <scope>NUCLEOTIDE SEQUENCE</scope>
    <source>
        <strain evidence="3">CBS 342.82</strain>
    </source>
</reference>
<keyword evidence="2" id="KW-1185">Reference proteome</keyword>
<feature type="region of interest" description="Disordered" evidence="1">
    <location>
        <begin position="541"/>
        <end position="598"/>
    </location>
</feature>
<dbReference type="AlphaFoldDB" id="A0A6J3MAJ2"/>
<feature type="compositionally biased region" description="Acidic residues" evidence="1">
    <location>
        <begin position="432"/>
        <end position="449"/>
    </location>
</feature>
<dbReference type="InterPro" id="IPR010770">
    <property type="entry name" value="Ecd"/>
</dbReference>
<evidence type="ECO:0000256" key="1">
    <source>
        <dbReference type="SAM" id="MobiDB-lite"/>
    </source>
</evidence>
<evidence type="ECO:0000313" key="2">
    <source>
        <dbReference type="Proteomes" id="UP000504637"/>
    </source>
</evidence>
<dbReference type="OrthoDB" id="27237at2759"/>
<dbReference type="Proteomes" id="UP000504637">
    <property type="component" value="Unplaced"/>
</dbReference>
<dbReference type="PANTHER" id="PTHR13060">
    <property type="entry name" value="SGT1 PROTEIN HSGT1 SUPPRESSOR OF GCR2"/>
    <property type="match status" value="1"/>
</dbReference>
<protein>
    <submittedName>
        <fullName evidence="3">SGT1-domain-containing protein</fullName>
    </submittedName>
</protein>
<feature type="compositionally biased region" description="Basic and acidic residues" evidence="1">
    <location>
        <begin position="461"/>
        <end position="477"/>
    </location>
</feature>
<sequence>MDQQEDDGLKWFGEGFDGFPKRLPDDCVEYQIYLVETESKSFSTVQSRFNEILKFVNALKKKYLIDYIWQRDGFNLTLKSGSDGHHTPTTDGEKPRSHVPPHLHGRTNFGDSIADEWLIVFLLLETSKRFEDTWIRVYDTDGEFLLIEAAAALPKWLNPEIAENRVWINKGNLKLIKIISSDVTNNITLSDALNTLQESPGNLLVDGTIQSAAFDRLEDYPAAITKSFHTSRTVLPRRVAWLLHRNTSFISSAVEAFYLRDPISLKPLSSKDLSTLSFPPEDFVTVSVKYTKVGFAQLRGQIFAPPPSWVGLAPRVQRDEKAAMGMKVACGMEMLVSDPQRQDDKAVREIRILMEDLESGEEKLPADDEIRTWQDVEDDESWLDVDYAEFAKELDGKNASGSAGEPKGFGDESAQSNLRKMVSRFEEFLDDDGAGAEGVDEMDNDDDSSASDSNDTTQKASSERAEKQPHWDSHLASVEFEKAISDIRGMTEDEIKTSGLLDEARKLALEDREYEKQHDDTESLNEEDGLQEIMALMEKEIQARKARATQEHGKSKATQKPFFGPEQDDSEEDIDLPPLSSDEEDYNDLDAPGQEDYNHVNLNLAKNLLESFKGQAGLPGPAGNLMRAMGMNGMMPRDADDAIDAER</sequence>
<evidence type="ECO:0000313" key="3">
    <source>
        <dbReference type="RefSeq" id="XP_033462077.1"/>
    </source>
</evidence>
<feature type="region of interest" description="Disordered" evidence="1">
    <location>
        <begin position="80"/>
        <end position="102"/>
    </location>
</feature>
<name>A0A6J3MAJ2_9PEZI</name>
<organism evidence="3">
    <name type="scientific">Dissoconium aciculare CBS 342.82</name>
    <dbReference type="NCBI Taxonomy" id="1314786"/>
    <lineage>
        <taxon>Eukaryota</taxon>
        <taxon>Fungi</taxon>
        <taxon>Dikarya</taxon>
        <taxon>Ascomycota</taxon>
        <taxon>Pezizomycotina</taxon>
        <taxon>Dothideomycetes</taxon>
        <taxon>Dothideomycetidae</taxon>
        <taxon>Mycosphaerellales</taxon>
        <taxon>Dissoconiaceae</taxon>
        <taxon>Dissoconium</taxon>
    </lineage>
</organism>
<reference evidence="3" key="3">
    <citation type="submission" date="2025-08" db="UniProtKB">
        <authorList>
            <consortium name="RefSeq"/>
        </authorList>
    </citation>
    <scope>IDENTIFICATION</scope>
    <source>
        <strain evidence="3">CBS 342.82</strain>
    </source>
</reference>
<feature type="compositionally biased region" description="Basic and acidic residues" evidence="1">
    <location>
        <begin position="541"/>
        <end position="554"/>
    </location>
</feature>
<dbReference type="PANTHER" id="PTHR13060:SF0">
    <property type="entry name" value="PROTEIN ECDYSONELESS HOMOLOG"/>
    <property type="match status" value="1"/>
</dbReference>